<comment type="caution">
    <text evidence="3">The sequence shown here is derived from an EMBL/GenBank/DDBJ whole genome shotgun (WGS) entry which is preliminary data.</text>
</comment>
<dbReference type="RefSeq" id="WP_184245001.1">
    <property type="nucleotide sequence ID" value="NZ_BAAACU010000002.1"/>
</dbReference>
<evidence type="ECO:0000259" key="2">
    <source>
        <dbReference type="PROSITE" id="PS51782"/>
    </source>
</evidence>
<dbReference type="Gene3D" id="3.10.350.10">
    <property type="entry name" value="LysM domain"/>
    <property type="match status" value="1"/>
</dbReference>
<dbReference type="SUPFAM" id="SSF55797">
    <property type="entry name" value="PR-1-like"/>
    <property type="match status" value="1"/>
</dbReference>
<dbReference type="Pfam" id="PF01476">
    <property type="entry name" value="LysM"/>
    <property type="match status" value="1"/>
</dbReference>
<name>A0A841RME6_9BACI</name>
<dbReference type="SUPFAM" id="SSF54106">
    <property type="entry name" value="LysM domain"/>
    <property type="match status" value="1"/>
</dbReference>
<dbReference type="AlphaFoldDB" id="A0A841RME6"/>
<feature type="domain" description="LysM" evidence="2">
    <location>
        <begin position="25"/>
        <end position="70"/>
    </location>
</feature>
<proteinExistence type="predicted"/>
<protein>
    <submittedName>
        <fullName evidence="3">Putative YkwD family protein/spore coat assembly protein SafA</fullName>
    </submittedName>
</protein>
<dbReference type="InterPro" id="IPR014044">
    <property type="entry name" value="CAP_dom"/>
</dbReference>
<dbReference type="CDD" id="cd00118">
    <property type="entry name" value="LysM"/>
    <property type="match status" value="1"/>
</dbReference>
<dbReference type="Gene3D" id="3.40.33.10">
    <property type="entry name" value="CAP"/>
    <property type="match status" value="1"/>
</dbReference>
<dbReference type="NCBIfam" id="TIGR02899">
    <property type="entry name" value="spore_safA"/>
    <property type="match status" value="1"/>
</dbReference>
<organism evidence="3 4">
    <name type="scientific">Gracilibacillus halotolerans</name>
    <dbReference type="NCBI Taxonomy" id="74386"/>
    <lineage>
        <taxon>Bacteria</taxon>
        <taxon>Bacillati</taxon>
        <taxon>Bacillota</taxon>
        <taxon>Bacilli</taxon>
        <taxon>Bacillales</taxon>
        <taxon>Bacillaceae</taxon>
        <taxon>Gracilibacillus</taxon>
    </lineage>
</organism>
<accession>A0A841RME6</accession>
<dbReference type="CDD" id="cd05379">
    <property type="entry name" value="CAP_bacterial"/>
    <property type="match status" value="1"/>
</dbReference>
<keyword evidence="4" id="KW-1185">Reference proteome</keyword>
<dbReference type="Proteomes" id="UP000572212">
    <property type="component" value="Unassembled WGS sequence"/>
</dbReference>
<dbReference type="InterPro" id="IPR035940">
    <property type="entry name" value="CAP_sf"/>
</dbReference>
<evidence type="ECO:0000256" key="1">
    <source>
        <dbReference type="SAM" id="SignalP"/>
    </source>
</evidence>
<dbReference type="Pfam" id="PF00188">
    <property type="entry name" value="CAP"/>
    <property type="match status" value="1"/>
</dbReference>
<dbReference type="SMART" id="SM00257">
    <property type="entry name" value="LysM"/>
    <property type="match status" value="1"/>
</dbReference>
<dbReference type="EMBL" id="JACHON010000002">
    <property type="protein sequence ID" value="MBB6512104.1"/>
    <property type="molecule type" value="Genomic_DNA"/>
</dbReference>
<feature type="signal peptide" evidence="1">
    <location>
        <begin position="1"/>
        <end position="23"/>
    </location>
</feature>
<keyword evidence="1" id="KW-0732">Signal</keyword>
<dbReference type="InterPro" id="IPR014248">
    <property type="entry name" value="Spore_coat_assembly_SafA"/>
</dbReference>
<evidence type="ECO:0000313" key="4">
    <source>
        <dbReference type="Proteomes" id="UP000572212"/>
    </source>
</evidence>
<dbReference type="PANTHER" id="PTHR31157:SF1">
    <property type="entry name" value="SCP DOMAIN-CONTAINING PROTEIN"/>
    <property type="match status" value="1"/>
</dbReference>
<dbReference type="InterPro" id="IPR036779">
    <property type="entry name" value="LysM_dom_sf"/>
</dbReference>
<feature type="chain" id="PRO_5032958808" evidence="1">
    <location>
        <begin position="24"/>
        <end position="200"/>
    </location>
</feature>
<evidence type="ECO:0000313" key="3">
    <source>
        <dbReference type="EMBL" id="MBB6512104.1"/>
    </source>
</evidence>
<reference evidence="3 4" key="1">
    <citation type="submission" date="2020-08" db="EMBL/GenBank/DDBJ databases">
        <title>Genomic Encyclopedia of Type Strains, Phase IV (KMG-IV): sequencing the most valuable type-strain genomes for metagenomic binning, comparative biology and taxonomic classification.</title>
        <authorList>
            <person name="Goeker M."/>
        </authorList>
    </citation>
    <scope>NUCLEOTIDE SEQUENCE [LARGE SCALE GENOMIC DNA]</scope>
    <source>
        <strain evidence="3 4">DSM 11805</strain>
    </source>
</reference>
<dbReference type="NCBIfam" id="TIGR02909">
    <property type="entry name" value="spore_YkwD"/>
    <property type="match status" value="1"/>
</dbReference>
<dbReference type="InterPro" id="IPR018392">
    <property type="entry name" value="LysM"/>
</dbReference>
<dbReference type="PROSITE" id="PS51782">
    <property type="entry name" value="LYSM"/>
    <property type="match status" value="1"/>
</dbReference>
<dbReference type="InterPro" id="IPR014258">
    <property type="entry name" value="CAP_domain_YkwD-like"/>
</dbReference>
<sequence length="200" mass="22843">MKLKTLLLTLVLTLLLVPVTVSAQDKYTVKSGDSMWKIAVRYQIGVQEIINANPQVNNPNLIYPNQVLNIPNIDELKAIEREVIRLVNIERQKNGLPALKEHWELSRVARHKSNDMSNKGYFSHTSPTYGSPFDMIRSYGIQYRSAAENIAQGQRSAQQVVNSWLNSSGHRQNIMNRNFTHIGVGLDKNGYYWTQMFIAQ</sequence>
<dbReference type="PANTHER" id="PTHR31157">
    <property type="entry name" value="SCP DOMAIN-CONTAINING PROTEIN"/>
    <property type="match status" value="1"/>
</dbReference>
<gene>
    <name evidence="3" type="ORF">GGQ92_000885</name>
</gene>